<reference evidence="1 2" key="1">
    <citation type="submission" date="2013-04" db="EMBL/GenBank/DDBJ databases">
        <title>Hyphomonas sp. T24B3 Genome Sequencing.</title>
        <authorList>
            <person name="Lai Q."/>
            <person name="Shao Z."/>
        </authorList>
    </citation>
    <scope>NUCLEOTIDE SEQUENCE [LARGE SCALE GENOMIC DNA]</scope>
    <source>
        <strain evidence="1 2">T24B3</strain>
    </source>
</reference>
<dbReference type="Gene3D" id="1.20.120.910">
    <property type="entry name" value="DksA, coiled-coil domain"/>
    <property type="match status" value="1"/>
</dbReference>
<dbReference type="PROSITE" id="PS51128">
    <property type="entry name" value="ZF_DKSA_2"/>
    <property type="match status" value="1"/>
</dbReference>
<name>A0A062U5R0_9PROT</name>
<accession>A0A328K2L1</accession>
<protein>
    <submittedName>
        <fullName evidence="1">Uncharacterized protein</fullName>
    </submittedName>
</protein>
<sequence>MKRIGPLFPPAGHPRPATDTDLAPGNRTLRSYALQLARIEAALTRMDAGQYGRCTQCNAPIPIHQLEADPALSACSNCEEPADQVI</sequence>
<dbReference type="SUPFAM" id="SSF57716">
    <property type="entry name" value="Glucocorticoid receptor-like (DNA-binding domain)"/>
    <property type="match status" value="1"/>
</dbReference>
<evidence type="ECO:0000313" key="1">
    <source>
        <dbReference type="EMBL" id="RAN36058.1"/>
    </source>
</evidence>
<proteinExistence type="predicted"/>
<evidence type="ECO:0000313" key="2">
    <source>
        <dbReference type="Proteomes" id="UP000249123"/>
    </source>
</evidence>
<dbReference type="AlphaFoldDB" id="A0A062U5R0"/>
<gene>
    <name evidence="1" type="ORF">HY3_00340</name>
</gene>
<dbReference type="RefSeq" id="WP_034823654.1">
    <property type="nucleotide sequence ID" value="NZ_AWFA01000001.1"/>
</dbReference>
<accession>A0A062U5R0</accession>
<dbReference type="EMBL" id="AWFB01000001">
    <property type="protein sequence ID" value="RAN36058.1"/>
    <property type="molecule type" value="Genomic_DNA"/>
</dbReference>
<dbReference type="STRING" id="1280941.HY2_00730"/>
<comment type="caution">
    <text evidence="1">The sequence shown here is derived from an EMBL/GenBank/DDBJ whole genome shotgun (WGS) entry which is preliminary data.</text>
</comment>
<dbReference type="Proteomes" id="UP000249123">
    <property type="component" value="Unassembled WGS sequence"/>
</dbReference>
<keyword evidence="2" id="KW-1185">Reference proteome</keyword>
<organism evidence="1 2">
    <name type="scientific">Hyphomonas pacifica</name>
    <dbReference type="NCBI Taxonomy" id="1280941"/>
    <lineage>
        <taxon>Bacteria</taxon>
        <taxon>Pseudomonadati</taxon>
        <taxon>Pseudomonadota</taxon>
        <taxon>Alphaproteobacteria</taxon>
        <taxon>Hyphomonadales</taxon>
        <taxon>Hyphomonadaceae</taxon>
        <taxon>Hyphomonas</taxon>
    </lineage>
</organism>